<dbReference type="PANTHER" id="PTHR12192">
    <property type="entry name" value="CATION TRANSPORT PROTEIN CHAC-RELATED"/>
    <property type="match status" value="1"/>
</dbReference>
<keyword evidence="3" id="KW-0808">Transferase</keyword>
<dbReference type="PANTHER" id="PTHR12192:SF2">
    <property type="entry name" value="GLUTATHIONE-SPECIFIC GAMMA-GLUTAMYLCYCLOTRANSFERASE 2"/>
    <property type="match status" value="1"/>
</dbReference>
<evidence type="ECO:0000256" key="2">
    <source>
        <dbReference type="ARBA" id="ARBA00023239"/>
    </source>
</evidence>
<keyword evidence="4" id="KW-1185">Reference proteome</keyword>
<reference evidence="3 4" key="1">
    <citation type="submission" date="2019-07" db="EMBL/GenBank/DDBJ databases">
        <title>Qingshengfaniella alkalisoli gen. nov., sp. nov., isolated from saline soil.</title>
        <authorList>
            <person name="Xu L."/>
            <person name="Huang X.-X."/>
            <person name="Sun J.-Q."/>
        </authorList>
    </citation>
    <scope>NUCLEOTIDE SEQUENCE [LARGE SCALE GENOMIC DNA]</scope>
    <source>
        <strain evidence="3 4">DSM 27279</strain>
    </source>
</reference>
<evidence type="ECO:0000313" key="3">
    <source>
        <dbReference type="EMBL" id="TSH96644.1"/>
    </source>
</evidence>
<name>A0A556AUM6_9BURK</name>
<dbReference type="SUPFAM" id="SSF110857">
    <property type="entry name" value="Gamma-glutamyl cyclotransferase-like"/>
    <property type="match status" value="1"/>
</dbReference>
<dbReference type="GO" id="GO:0006751">
    <property type="term" value="P:glutathione catabolic process"/>
    <property type="evidence" value="ECO:0007669"/>
    <property type="project" value="InterPro"/>
</dbReference>
<dbReference type="RefSeq" id="WP_143947754.1">
    <property type="nucleotide sequence ID" value="NZ_BAABMB010000002.1"/>
</dbReference>
<dbReference type="InterPro" id="IPR036568">
    <property type="entry name" value="GGCT-like_sf"/>
</dbReference>
<dbReference type="EC" id="4.3.2.7" evidence="1"/>
<dbReference type="AlphaFoldDB" id="A0A556AUM6"/>
<sequence length="207" mass="23132">MNAVLSPAPCPSTFRLLTSEERQASMHATLACGWNGSEDVWIFGYGSLIWRPEFDHAEQRLGLVRGYHRSLCLWSRINRGTPENPGLVFGLDRGGACRGMVFRLRSDDVAMVFPALWEREMASGAYLPRWLRCETVHGDVRALVFVMDRDSPSYAGQLASDAVLAAVRNGIGKYGRCVEYVASTARALREHGIADHRLERIVHQLAE</sequence>
<dbReference type="EMBL" id="VLTJ01000014">
    <property type="protein sequence ID" value="TSH96644.1"/>
    <property type="molecule type" value="Genomic_DNA"/>
</dbReference>
<organism evidence="3 4">
    <name type="scientific">Verticiella sediminum</name>
    <dbReference type="NCBI Taxonomy" id="1247510"/>
    <lineage>
        <taxon>Bacteria</taxon>
        <taxon>Pseudomonadati</taxon>
        <taxon>Pseudomonadota</taxon>
        <taxon>Betaproteobacteria</taxon>
        <taxon>Burkholderiales</taxon>
        <taxon>Alcaligenaceae</taxon>
        <taxon>Verticiella</taxon>
    </lineage>
</organism>
<dbReference type="Gene3D" id="3.10.490.10">
    <property type="entry name" value="Gamma-glutamyl cyclotransferase-like"/>
    <property type="match status" value="1"/>
</dbReference>
<evidence type="ECO:0000313" key="4">
    <source>
        <dbReference type="Proteomes" id="UP000318405"/>
    </source>
</evidence>
<dbReference type="InterPro" id="IPR013024">
    <property type="entry name" value="GGCT-like"/>
</dbReference>
<gene>
    <name evidence="3" type="ORF">FOZ76_08685</name>
</gene>
<dbReference type="CDD" id="cd06661">
    <property type="entry name" value="GGCT_like"/>
    <property type="match status" value="1"/>
</dbReference>
<dbReference type="GO" id="GO:0005737">
    <property type="term" value="C:cytoplasm"/>
    <property type="evidence" value="ECO:0007669"/>
    <property type="project" value="TreeGrafter"/>
</dbReference>
<dbReference type="Pfam" id="PF04752">
    <property type="entry name" value="ChaC"/>
    <property type="match status" value="1"/>
</dbReference>
<protein>
    <recommendedName>
        <fullName evidence="1">glutathione-specific gamma-glutamylcyclotransferase</fullName>
        <ecNumber evidence="1">4.3.2.7</ecNumber>
    </recommendedName>
</protein>
<accession>A0A556AUM6</accession>
<keyword evidence="2" id="KW-0456">Lyase</keyword>
<dbReference type="Proteomes" id="UP000318405">
    <property type="component" value="Unassembled WGS sequence"/>
</dbReference>
<dbReference type="GO" id="GO:0016740">
    <property type="term" value="F:transferase activity"/>
    <property type="evidence" value="ECO:0007669"/>
    <property type="project" value="UniProtKB-KW"/>
</dbReference>
<proteinExistence type="predicted"/>
<dbReference type="GO" id="GO:0061928">
    <property type="term" value="F:glutathione specific gamma-glutamylcyclotransferase activity"/>
    <property type="evidence" value="ECO:0007669"/>
    <property type="project" value="UniProtKB-EC"/>
</dbReference>
<comment type="caution">
    <text evidence="3">The sequence shown here is derived from an EMBL/GenBank/DDBJ whole genome shotgun (WGS) entry which is preliminary data.</text>
</comment>
<dbReference type="OrthoDB" id="9795692at2"/>
<evidence type="ECO:0000256" key="1">
    <source>
        <dbReference type="ARBA" id="ARBA00012344"/>
    </source>
</evidence>
<dbReference type="InterPro" id="IPR006840">
    <property type="entry name" value="ChaC"/>
</dbReference>